<comment type="subcellular location">
    <subcellularLocation>
        <location evidence="6">Golgi apparatus membrane</location>
        <topology evidence="6">Multi-pass membrane protein</topology>
    </subcellularLocation>
    <subcellularLocation>
        <location evidence="1">Membrane</location>
        <topology evidence="1">Multi-pass membrane protein</topology>
    </subcellularLocation>
</comment>
<sequence>MQVPSLGKTTSDDVSVFSVYDSLCALSSRNTDVLMFWMAVIEVHVAVELNFSTCNSVALRRLPMSGFSDQSGWYGGNAEWTSYEIPSEALNVESPNYYAGGPPPPSVNAQDRSPYGNFSAYSSPSVQCASESLEDEAPLLEELGINLEHIGQKTLSVLNPFKMADPSVVNDCDLAGPFVFALLFGSTLLLHGKLQFGYIYGVGVIGCVGLFILLNLMTQCGISFILTVSIVGYCLLPMVLLSAVAAILTLKRLMGFLFAAAAVLWCSTSASKLFVTALSMDGQRFLVAYPCCLLYGVFALLAIF</sequence>
<dbReference type="PANTHER" id="PTHR21236">
    <property type="entry name" value="GOLGI MEMBRANE PROTEIN YIP1"/>
    <property type="match status" value="1"/>
</dbReference>
<protein>
    <recommendedName>
        <fullName evidence="6">Protein YIPF</fullName>
    </recommendedName>
</protein>
<feature type="transmembrane region" description="Helical" evidence="6">
    <location>
        <begin position="286"/>
        <end position="303"/>
    </location>
</feature>
<dbReference type="STRING" id="70415.A0A5S6QI09"/>
<dbReference type="InterPro" id="IPR045231">
    <property type="entry name" value="Yip1/4-like"/>
</dbReference>
<feature type="transmembrane region" description="Helical" evidence="6">
    <location>
        <begin position="224"/>
        <end position="248"/>
    </location>
</feature>
<dbReference type="GO" id="GO:0000139">
    <property type="term" value="C:Golgi membrane"/>
    <property type="evidence" value="ECO:0007669"/>
    <property type="project" value="UniProtKB-SubCell"/>
</dbReference>
<feature type="transmembrane region" description="Helical" evidence="6">
    <location>
        <begin position="198"/>
        <end position="218"/>
    </location>
</feature>
<name>A0A5S6QI09_TRIMR</name>
<evidence type="ECO:0000313" key="9">
    <source>
        <dbReference type="WBParaSite" id="TMUE_2000006780.1"/>
    </source>
</evidence>
<dbReference type="InterPro" id="IPR006977">
    <property type="entry name" value="Yip1_dom"/>
</dbReference>
<evidence type="ECO:0000256" key="2">
    <source>
        <dbReference type="ARBA" id="ARBA00010596"/>
    </source>
</evidence>
<evidence type="ECO:0000256" key="3">
    <source>
        <dbReference type="ARBA" id="ARBA00022692"/>
    </source>
</evidence>
<organism evidence="8 9">
    <name type="scientific">Trichuris muris</name>
    <name type="common">Mouse whipworm</name>
    <dbReference type="NCBI Taxonomy" id="70415"/>
    <lineage>
        <taxon>Eukaryota</taxon>
        <taxon>Metazoa</taxon>
        <taxon>Ecdysozoa</taxon>
        <taxon>Nematoda</taxon>
        <taxon>Enoplea</taxon>
        <taxon>Dorylaimia</taxon>
        <taxon>Trichinellida</taxon>
        <taxon>Trichuridae</taxon>
        <taxon>Trichuris</taxon>
    </lineage>
</organism>
<evidence type="ECO:0000259" key="7">
    <source>
        <dbReference type="Pfam" id="PF04893"/>
    </source>
</evidence>
<evidence type="ECO:0000256" key="6">
    <source>
        <dbReference type="RuleBase" id="RU361264"/>
    </source>
</evidence>
<evidence type="ECO:0000256" key="4">
    <source>
        <dbReference type="ARBA" id="ARBA00022989"/>
    </source>
</evidence>
<comment type="similarity">
    <text evidence="2 6">Belongs to the YIP1 family.</text>
</comment>
<dbReference type="Proteomes" id="UP000046395">
    <property type="component" value="Unassembled WGS sequence"/>
</dbReference>
<reference evidence="9" key="1">
    <citation type="submission" date="2019-12" db="UniProtKB">
        <authorList>
            <consortium name="WormBaseParasite"/>
        </authorList>
    </citation>
    <scope>IDENTIFICATION</scope>
</reference>
<dbReference type="GO" id="GO:0006888">
    <property type="term" value="P:endoplasmic reticulum to Golgi vesicle-mediated transport"/>
    <property type="evidence" value="ECO:0007669"/>
    <property type="project" value="InterPro"/>
</dbReference>
<comment type="caution">
    <text evidence="6">Lacks conserved residue(s) required for the propagation of feature annotation.</text>
</comment>
<keyword evidence="4 6" id="KW-1133">Transmembrane helix</keyword>
<proteinExistence type="inferred from homology"/>
<dbReference type="Pfam" id="PF04893">
    <property type="entry name" value="Yip1"/>
    <property type="match status" value="1"/>
</dbReference>
<dbReference type="PANTHER" id="PTHR21236:SF2">
    <property type="entry name" value="PROTEIN YIPF"/>
    <property type="match status" value="1"/>
</dbReference>
<feature type="domain" description="Yip1" evidence="7">
    <location>
        <begin position="172"/>
        <end position="301"/>
    </location>
</feature>
<evidence type="ECO:0000313" key="8">
    <source>
        <dbReference type="Proteomes" id="UP000046395"/>
    </source>
</evidence>
<dbReference type="GO" id="GO:0005802">
    <property type="term" value="C:trans-Golgi network"/>
    <property type="evidence" value="ECO:0007669"/>
    <property type="project" value="TreeGrafter"/>
</dbReference>
<dbReference type="GO" id="GO:0048280">
    <property type="term" value="P:vesicle fusion with Golgi apparatus"/>
    <property type="evidence" value="ECO:0007669"/>
    <property type="project" value="TreeGrafter"/>
</dbReference>
<feature type="transmembrane region" description="Helical" evidence="6">
    <location>
        <begin position="255"/>
        <end position="274"/>
    </location>
</feature>
<keyword evidence="3 6" id="KW-0812">Transmembrane</keyword>
<accession>A0A5S6QI09</accession>
<evidence type="ECO:0000256" key="1">
    <source>
        <dbReference type="ARBA" id="ARBA00004141"/>
    </source>
</evidence>
<dbReference type="WBParaSite" id="TMUE_2000006780.1">
    <property type="protein sequence ID" value="TMUE_2000006780.1"/>
    <property type="gene ID" value="WBGene00286200"/>
</dbReference>
<dbReference type="AlphaFoldDB" id="A0A5S6QI09"/>
<evidence type="ECO:0000256" key="5">
    <source>
        <dbReference type="ARBA" id="ARBA00023136"/>
    </source>
</evidence>
<keyword evidence="8" id="KW-1185">Reference proteome</keyword>
<keyword evidence="5 6" id="KW-0472">Membrane</keyword>